<evidence type="ECO:0000313" key="4">
    <source>
        <dbReference type="EMBL" id="OAQ24896.1"/>
    </source>
</evidence>
<feature type="binding site" evidence="3">
    <location>
        <position position="129"/>
    </location>
    <ligand>
        <name>Zn(2+)</name>
        <dbReference type="ChEBI" id="CHEBI:29105"/>
    </ligand>
</feature>
<dbReference type="PROSITE" id="PS51359">
    <property type="entry name" value="COX5B_2"/>
    <property type="match status" value="1"/>
</dbReference>
<proteinExistence type="predicted"/>
<dbReference type="STRING" id="1314771.A0A197JK62"/>
<dbReference type="GO" id="GO:0046872">
    <property type="term" value="F:metal ion binding"/>
    <property type="evidence" value="ECO:0007669"/>
    <property type="project" value="UniProtKB-KW"/>
</dbReference>
<accession>A0A197JK62</accession>
<feature type="binding site" evidence="3">
    <location>
        <position position="113"/>
    </location>
    <ligand>
        <name>Zn(2+)</name>
        <dbReference type="ChEBI" id="CHEBI:29105"/>
    </ligand>
</feature>
<dbReference type="AlphaFoldDB" id="A0A197JK62"/>
<feature type="binding site" evidence="3">
    <location>
        <position position="105"/>
    </location>
    <ligand>
        <name>Zn(2+)</name>
        <dbReference type="ChEBI" id="CHEBI:29105"/>
    </ligand>
</feature>
<dbReference type="SUPFAM" id="SSF57802">
    <property type="entry name" value="Rubredoxin-like"/>
    <property type="match status" value="1"/>
</dbReference>
<dbReference type="InterPro" id="IPR036972">
    <property type="entry name" value="Cyt_c_oxidase_su5b_sf"/>
</dbReference>
<dbReference type="GO" id="GO:0005740">
    <property type="term" value="C:mitochondrial envelope"/>
    <property type="evidence" value="ECO:0007669"/>
    <property type="project" value="InterPro"/>
</dbReference>
<protein>
    <submittedName>
        <fullName evidence="4">COX5B-domain-containing protein</fullName>
    </submittedName>
</protein>
<evidence type="ECO:0000256" key="3">
    <source>
        <dbReference type="PIRSR" id="PIRSR602124-2"/>
    </source>
</evidence>
<reference evidence="4 5" key="1">
    <citation type="submission" date="2016-05" db="EMBL/GenBank/DDBJ databases">
        <title>Genome sequencing reveals origins of a unique bacterial endosymbiosis in the earliest lineages of terrestrial Fungi.</title>
        <authorList>
            <consortium name="DOE Joint Genome Institute"/>
            <person name="Uehling J."/>
            <person name="Gryganskyi A."/>
            <person name="Hameed K."/>
            <person name="Tschaplinski T."/>
            <person name="Misztal P."/>
            <person name="Wu S."/>
            <person name="Desiro A."/>
            <person name="Vande Pol N."/>
            <person name="Du Z.-Y."/>
            <person name="Zienkiewicz A."/>
            <person name="Zienkiewicz K."/>
            <person name="Morin E."/>
            <person name="Tisserant E."/>
            <person name="Splivallo R."/>
            <person name="Hainaut M."/>
            <person name="Henrissat B."/>
            <person name="Ohm R."/>
            <person name="Kuo A."/>
            <person name="Yan J."/>
            <person name="Lipzen A."/>
            <person name="Nolan M."/>
            <person name="Labutti K."/>
            <person name="Barry K."/>
            <person name="Goldstein A."/>
            <person name="Labbe J."/>
            <person name="Schadt C."/>
            <person name="Tuskan G."/>
            <person name="Grigoriev I."/>
            <person name="Martin F."/>
            <person name="Vilgalys R."/>
            <person name="Bonito G."/>
        </authorList>
    </citation>
    <scope>NUCLEOTIDE SEQUENCE [LARGE SCALE GENOMIC DNA]</scope>
    <source>
        <strain evidence="4 5">AG-77</strain>
    </source>
</reference>
<name>A0A197JK62_9FUNG</name>
<dbReference type="GO" id="GO:0045277">
    <property type="term" value="C:respiratory chain complex IV"/>
    <property type="evidence" value="ECO:0007669"/>
    <property type="project" value="InterPro"/>
</dbReference>
<dbReference type="Gene3D" id="2.60.11.10">
    <property type="entry name" value="Cytochrome c oxidase, subunit Vb"/>
    <property type="match status" value="1"/>
</dbReference>
<keyword evidence="2 3" id="KW-0862">Zinc</keyword>
<dbReference type="Proteomes" id="UP000078512">
    <property type="component" value="Unassembled WGS sequence"/>
</dbReference>
<evidence type="ECO:0000313" key="5">
    <source>
        <dbReference type="Proteomes" id="UP000078512"/>
    </source>
</evidence>
<feature type="binding site" evidence="3">
    <location>
        <position position="132"/>
    </location>
    <ligand>
        <name>Zn(2+)</name>
        <dbReference type="ChEBI" id="CHEBI:29105"/>
    </ligand>
</feature>
<evidence type="ECO:0000256" key="1">
    <source>
        <dbReference type="ARBA" id="ARBA00022723"/>
    </source>
</evidence>
<dbReference type="Pfam" id="PF01215">
    <property type="entry name" value="COX5B"/>
    <property type="match status" value="1"/>
</dbReference>
<dbReference type="PANTHER" id="PTHR10122:SF0">
    <property type="entry name" value="CYTOCHROME C OXIDASE SUBUNIT 5B, ISOFORM A-RELATED"/>
    <property type="match status" value="1"/>
</dbReference>
<keyword evidence="5" id="KW-1185">Reference proteome</keyword>
<dbReference type="PANTHER" id="PTHR10122">
    <property type="entry name" value="CYTOCHROME C OXIDASE SUBUNIT 5B, MITOCHONDRIAL"/>
    <property type="match status" value="1"/>
</dbReference>
<dbReference type="EMBL" id="KV442086">
    <property type="protein sequence ID" value="OAQ24896.1"/>
    <property type="molecule type" value="Genomic_DNA"/>
</dbReference>
<dbReference type="OrthoDB" id="10249250at2759"/>
<gene>
    <name evidence="4" type="ORF">K457DRAFT_141588</name>
</gene>
<sequence>MFAVRSIRAPLARVTLRAAPVARFSALSVRFGGHHEVKIQQGPGAAAGSTPTDLDQSTGLERAELLGKMQGKDIFDLAPLEVHVRGTKANPTIIHSRDPIRYVGCAGVPGETHEVQWLLIDQTHEFDRCDQCGNVYKWTAYEPDENFPGNHGHHH</sequence>
<dbReference type="GO" id="GO:0006123">
    <property type="term" value="P:mitochondrial electron transport, cytochrome c to oxygen"/>
    <property type="evidence" value="ECO:0007669"/>
    <property type="project" value="InterPro"/>
</dbReference>
<organism evidence="4 5">
    <name type="scientific">Linnemannia elongata AG-77</name>
    <dbReference type="NCBI Taxonomy" id="1314771"/>
    <lineage>
        <taxon>Eukaryota</taxon>
        <taxon>Fungi</taxon>
        <taxon>Fungi incertae sedis</taxon>
        <taxon>Mucoromycota</taxon>
        <taxon>Mortierellomycotina</taxon>
        <taxon>Mortierellomycetes</taxon>
        <taxon>Mortierellales</taxon>
        <taxon>Mortierellaceae</taxon>
        <taxon>Linnemannia</taxon>
    </lineage>
</organism>
<evidence type="ECO:0000256" key="2">
    <source>
        <dbReference type="ARBA" id="ARBA00022833"/>
    </source>
</evidence>
<keyword evidence="1 3" id="KW-0479">Metal-binding</keyword>
<dbReference type="InterPro" id="IPR002124">
    <property type="entry name" value="Cyt_c_oxidase_su5b"/>
</dbReference>